<feature type="compositionally biased region" description="Basic and acidic residues" evidence="10">
    <location>
        <begin position="438"/>
        <end position="449"/>
    </location>
</feature>
<dbReference type="VEuPathDB" id="FungiDB:PSHT_01019"/>
<dbReference type="Gene3D" id="3.30.420.10">
    <property type="entry name" value="Ribonuclease H-like superfamily/Ribonuclease H"/>
    <property type="match status" value="1"/>
</dbReference>
<evidence type="ECO:0000256" key="8">
    <source>
        <dbReference type="ARBA" id="ARBA00022918"/>
    </source>
</evidence>
<keyword evidence="6" id="KW-0378">Hydrolase</keyword>
<dbReference type="SUPFAM" id="SSF53098">
    <property type="entry name" value="Ribonuclease H-like"/>
    <property type="match status" value="1"/>
</dbReference>
<gene>
    <name evidence="12" type="ORF">PSTT_12090</name>
</gene>
<dbReference type="Pfam" id="PF17921">
    <property type="entry name" value="Integrase_H2C2"/>
    <property type="match status" value="1"/>
</dbReference>
<dbReference type="InterPro" id="IPR041588">
    <property type="entry name" value="Integrase_H2C2"/>
</dbReference>
<protein>
    <recommendedName>
        <fullName evidence="1">RNA-directed DNA polymerase</fullName>
        <ecNumber evidence="1">2.7.7.49</ecNumber>
    </recommendedName>
</protein>
<evidence type="ECO:0000256" key="7">
    <source>
        <dbReference type="ARBA" id="ARBA00022884"/>
    </source>
</evidence>
<dbReference type="InterPro" id="IPR043128">
    <property type="entry name" value="Rev_trsase/Diguanyl_cyclase"/>
</dbReference>
<dbReference type="SUPFAM" id="SSF56672">
    <property type="entry name" value="DNA/RNA polymerases"/>
    <property type="match status" value="1"/>
</dbReference>
<dbReference type="CDD" id="cd14279">
    <property type="entry name" value="CUE"/>
    <property type="match status" value="1"/>
</dbReference>
<dbReference type="GO" id="GO:0003723">
    <property type="term" value="F:RNA binding"/>
    <property type="evidence" value="ECO:0007669"/>
    <property type="project" value="UniProtKB-KW"/>
</dbReference>
<comment type="caution">
    <text evidence="12">The sequence shown here is derived from an EMBL/GenBank/DDBJ whole genome shotgun (WGS) entry which is preliminary data.</text>
</comment>
<keyword evidence="5" id="KW-0255">Endonuclease</keyword>
<reference evidence="12" key="1">
    <citation type="submission" date="2017-12" db="EMBL/GenBank/DDBJ databases">
        <title>Gene loss provides genomic basis for host adaptation in cereal stripe rust fungi.</title>
        <authorList>
            <person name="Xia C."/>
        </authorList>
    </citation>
    <scope>NUCLEOTIDE SEQUENCE [LARGE SCALE GENOMIC DNA]</scope>
    <source>
        <strain evidence="12">93-210</strain>
    </source>
</reference>
<dbReference type="FunFam" id="3.10.20.370:FF:000001">
    <property type="entry name" value="Retrovirus-related Pol polyprotein from transposon 17.6-like protein"/>
    <property type="match status" value="1"/>
</dbReference>
<dbReference type="InterPro" id="IPR000477">
    <property type="entry name" value="RT_dom"/>
</dbReference>
<evidence type="ECO:0000256" key="1">
    <source>
        <dbReference type="ARBA" id="ARBA00012493"/>
    </source>
</evidence>
<feature type="coiled-coil region" evidence="9">
    <location>
        <begin position="179"/>
        <end position="206"/>
    </location>
</feature>
<dbReference type="InterPro" id="IPR050951">
    <property type="entry name" value="Retrovirus_Pol_polyprotein"/>
</dbReference>
<feature type="compositionally biased region" description="Polar residues" evidence="10">
    <location>
        <begin position="229"/>
        <end position="253"/>
    </location>
</feature>
<evidence type="ECO:0000256" key="5">
    <source>
        <dbReference type="ARBA" id="ARBA00022759"/>
    </source>
</evidence>
<dbReference type="Gene3D" id="3.30.70.270">
    <property type="match status" value="2"/>
</dbReference>
<dbReference type="Pfam" id="PF00078">
    <property type="entry name" value="RVT_1"/>
    <property type="match status" value="1"/>
</dbReference>
<dbReference type="InterPro" id="IPR036397">
    <property type="entry name" value="RNaseH_sf"/>
</dbReference>
<proteinExistence type="predicted"/>
<dbReference type="InterPro" id="IPR001584">
    <property type="entry name" value="Integrase_cat-core"/>
</dbReference>
<keyword evidence="7" id="KW-0694">RNA-binding</keyword>
<evidence type="ECO:0000256" key="10">
    <source>
        <dbReference type="SAM" id="MobiDB-lite"/>
    </source>
</evidence>
<evidence type="ECO:0000256" key="3">
    <source>
        <dbReference type="ARBA" id="ARBA00022695"/>
    </source>
</evidence>
<name>A0A2S4UXN7_9BASI</name>
<dbReference type="InterPro" id="IPR043502">
    <property type="entry name" value="DNA/RNA_pol_sf"/>
</dbReference>
<feature type="compositionally biased region" description="Acidic residues" evidence="10">
    <location>
        <begin position="497"/>
        <end position="516"/>
    </location>
</feature>
<keyword evidence="2" id="KW-0808">Transferase</keyword>
<keyword evidence="3" id="KW-0548">Nucleotidyltransferase</keyword>
<dbReference type="InterPro" id="IPR021109">
    <property type="entry name" value="Peptidase_aspartic_dom_sf"/>
</dbReference>
<dbReference type="GO" id="GO:0015074">
    <property type="term" value="P:DNA integration"/>
    <property type="evidence" value="ECO:0007669"/>
    <property type="project" value="InterPro"/>
</dbReference>
<evidence type="ECO:0000256" key="2">
    <source>
        <dbReference type="ARBA" id="ARBA00022679"/>
    </source>
</evidence>
<evidence type="ECO:0000259" key="11">
    <source>
        <dbReference type="PROSITE" id="PS50994"/>
    </source>
</evidence>
<dbReference type="GO" id="GO:0005634">
    <property type="term" value="C:nucleus"/>
    <property type="evidence" value="ECO:0007669"/>
    <property type="project" value="UniProtKB-ARBA"/>
</dbReference>
<dbReference type="VEuPathDB" id="FungiDB:PSHT_08037"/>
<organism evidence="12 13">
    <name type="scientific">Puccinia striiformis</name>
    <dbReference type="NCBI Taxonomy" id="27350"/>
    <lineage>
        <taxon>Eukaryota</taxon>
        <taxon>Fungi</taxon>
        <taxon>Dikarya</taxon>
        <taxon>Basidiomycota</taxon>
        <taxon>Pucciniomycotina</taxon>
        <taxon>Pucciniomycetes</taxon>
        <taxon>Pucciniales</taxon>
        <taxon>Pucciniaceae</taxon>
        <taxon>Puccinia</taxon>
    </lineage>
</organism>
<feature type="domain" description="Integrase catalytic" evidence="11">
    <location>
        <begin position="1335"/>
        <end position="1517"/>
    </location>
</feature>
<keyword evidence="9" id="KW-0175">Coiled coil</keyword>
<dbReference type="PROSITE" id="PS50994">
    <property type="entry name" value="INTEGRASE"/>
    <property type="match status" value="1"/>
</dbReference>
<evidence type="ECO:0000256" key="4">
    <source>
        <dbReference type="ARBA" id="ARBA00022722"/>
    </source>
</evidence>
<keyword evidence="8" id="KW-0695">RNA-directed DNA polymerase</keyword>
<evidence type="ECO:0000256" key="9">
    <source>
        <dbReference type="SAM" id="Coils"/>
    </source>
</evidence>
<feature type="region of interest" description="Disordered" evidence="10">
    <location>
        <begin position="430"/>
        <end position="449"/>
    </location>
</feature>
<dbReference type="GO" id="GO:0016787">
    <property type="term" value="F:hydrolase activity"/>
    <property type="evidence" value="ECO:0007669"/>
    <property type="project" value="UniProtKB-KW"/>
</dbReference>
<evidence type="ECO:0000313" key="12">
    <source>
        <dbReference type="EMBL" id="POW02028.1"/>
    </source>
</evidence>
<keyword evidence="13" id="KW-1185">Reference proteome</keyword>
<dbReference type="InterPro" id="IPR012337">
    <property type="entry name" value="RNaseH-like_sf"/>
</dbReference>
<dbReference type="Gene3D" id="3.10.10.10">
    <property type="entry name" value="HIV Type 1 Reverse Transcriptase, subunit A, domain 1"/>
    <property type="match status" value="1"/>
</dbReference>
<dbReference type="EC" id="2.7.7.49" evidence="1"/>
<accession>A0A2S4UXN7</accession>
<dbReference type="GO" id="GO:0004519">
    <property type="term" value="F:endonuclease activity"/>
    <property type="evidence" value="ECO:0007669"/>
    <property type="project" value="UniProtKB-KW"/>
</dbReference>
<dbReference type="VEuPathDB" id="FungiDB:PSHT_16136"/>
<dbReference type="Gene3D" id="2.40.50.40">
    <property type="match status" value="1"/>
</dbReference>
<feature type="compositionally biased region" description="Low complexity" evidence="10">
    <location>
        <begin position="213"/>
        <end position="225"/>
    </location>
</feature>
<dbReference type="GO" id="GO:0003964">
    <property type="term" value="F:RNA-directed DNA polymerase activity"/>
    <property type="evidence" value="ECO:0007669"/>
    <property type="project" value="UniProtKB-KW"/>
</dbReference>
<keyword evidence="4" id="KW-0540">Nuclease</keyword>
<dbReference type="Gene3D" id="1.10.340.70">
    <property type="match status" value="1"/>
</dbReference>
<dbReference type="CDD" id="cd01647">
    <property type="entry name" value="RT_LTR"/>
    <property type="match status" value="1"/>
</dbReference>
<evidence type="ECO:0000256" key="6">
    <source>
        <dbReference type="ARBA" id="ARBA00022801"/>
    </source>
</evidence>
<dbReference type="Gene3D" id="2.40.70.10">
    <property type="entry name" value="Acid Proteases"/>
    <property type="match status" value="1"/>
</dbReference>
<dbReference type="PANTHER" id="PTHR37984">
    <property type="entry name" value="PROTEIN CBG26694"/>
    <property type="match status" value="1"/>
</dbReference>
<sequence>MYLDEKIDLLHENNNTLSQFQTLSAATQKSLDNSLATANSMSIFSDILQTSLSATEENKKALDKTSAKLNNDFAKAFDKLHLNKDALRDILDKNRVMSASIDELQRSSERIIVSKDEEQDKYESLTSDIDSTHQLLQNVAVAVNDVSSSLANFQSESSATARESLVHSQNVQTQVSNLSESFHNDLNQLQNRLDSIHRELRSTYNSSNVTLAHHTTPSPHTSTTPNLAVPSSTYENSRSQPENNNANRTTASDLSKDAPKVKDWPKFTGEGEYNHVEFIKTIDMFQEDFELRDIDITGKFCLIFQHSAKKWYLMIRKIHGKQPWAWWKEQINTKWGNAAWVYRMEEAFDKAHFEPGTSKPLVWFSKQKDRLSAIFPDMSESGLHERILKKCGGDLEHAVKCRTNRSSSTEDIINALEDIVERTKIGRRYNKSYTPSDNKTDPKKTTVNRLDNKPFVRKCHKCDSPDHLANVCTKPRKTINAIEQGTSNSSDEKDTPAEEDEEESTPDESEQEDYNDLDISAIEVNYNVTEEEMSSYLPQLSNPSREIVHITDAKLIKTRPEKGKGYTAGTSSITQVICEKEEAKMLLDQGAFCSVVSRRYLEQFLPNWRDNLMPLSGLSLHSCNSIMKALGIIEINLLLPHPSGSVRIKVEFIVLEDGRNDYFILGTDYLNLYGFDIHNSKERFFTIGHENQRKKFQFLHSKAINSVQKKSDPMISKFELEQLKDCKISEKLDTNQRSDLIQILFHNKDAFATDKEPLGAIKGHQVEITLNIEKPYPPLLRRPAYPASPRAREALEKHITELIDLGVLRKIGHNEEVEITTPVIIAWHNEKSRMVGDFRALNTYTIPDRYPIPRIHKTLTSLSQAKYITSMDALKGFHQNVVTPRSRKFLRIIAHCGVYEYMRMPFGIKNAPSHYQRMMNTIFFKELSEQWLIIYIDDIIVFSKTWEEHLERLQIILEKVVEVNMKISLKKCNFGFHELKALGHIVSGLTLAIDQNKVAAVMLKPVPQTRKEMQSFLGFASYYRQHIKNFSVIAKPLYVVTGKDAVFEMTTERVQAYEEMRSALTEAPLLLMPEFSKPFKLYVDASMEGLGAALHQVQIINDKPYEGPVCYISRQLKDTEGRYGASQLECLCLVWALEKLHYYLDGSVFQVITDCTALKSLLNMKTPNRHMLRWQIAIQEYRGNMTIIHKEGNLHKNADGLSRWPLPNNVDNPAYDQENLPTCLPIMGISITDLNNEFFCDIRTSYKQDKNCWILVQLLGKDFKDKDLANNLEDDWKKRYQEGRFHLFDGILYHRTKHSCVMVLIDREQINIMLHECHDSAFSGHLSEDRTMERMKHCAWWLNWKEDVSKYCSSCDRCQKANRSTGGQNNYNACLVIVDRFSKTPIFLPCHKDDTSMDTALMIWNRVVSWTGLFKVIISDRDPKFTSELWRNLYSLFGTKLSFSTAYHPKTDGLAERMIQTLEDTVRRFCAYGLEFKDSDGFTHDWVTLLPALELAYRTSVHSSTNKTPSMLEKGWNPRLPQDSLRKDLIDIHPTAASFKTMLDNARKHATRCMNDSHEYNKQRWDKSHKEPDFRVGDLVLVSTINFNNIKGPRKLKDAFAGPFIIRALHGKNAVEVVLTKEFDRKHPTFPVSLIKPYKETDKALFPLRTDAEIIAPPMENQGQGTIAKVIKEKKVRESKNKLYLVRYKNPNQEDEWLLEKDISDADKLLRRFRHEKRA</sequence>
<dbReference type="VEuPathDB" id="FungiDB:PSTT_12090"/>
<evidence type="ECO:0000313" key="13">
    <source>
        <dbReference type="Proteomes" id="UP000239156"/>
    </source>
</evidence>
<dbReference type="PANTHER" id="PTHR37984:SF5">
    <property type="entry name" value="PROTEIN NYNRIN-LIKE"/>
    <property type="match status" value="1"/>
</dbReference>
<feature type="region of interest" description="Disordered" evidence="10">
    <location>
        <begin position="479"/>
        <end position="518"/>
    </location>
</feature>
<dbReference type="EMBL" id="PKSL01000149">
    <property type="protein sequence ID" value="POW02028.1"/>
    <property type="molecule type" value="Genomic_DNA"/>
</dbReference>
<dbReference type="InterPro" id="IPR041373">
    <property type="entry name" value="RT_RNaseH"/>
</dbReference>
<dbReference type="FunFam" id="3.30.70.270:FF:000020">
    <property type="entry name" value="Transposon Tf2-6 polyprotein-like Protein"/>
    <property type="match status" value="1"/>
</dbReference>
<dbReference type="Proteomes" id="UP000239156">
    <property type="component" value="Unassembled WGS sequence"/>
</dbReference>
<dbReference type="CDD" id="cd09274">
    <property type="entry name" value="RNase_HI_RT_Ty3"/>
    <property type="match status" value="1"/>
</dbReference>
<feature type="region of interest" description="Disordered" evidence="10">
    <location>
        <begin position="209"/>
        <end position="261"/>
    </location>
</feature>
<dbReference type="Pfam" id="PF17917">
    <property type="entry name" value="RT_RNaseH"/>
    <property type="match status" value="1"/>
</dbReference>